<dbReference type="PANTHER" id="PTHR19446">
    <property type="entry name" value="REVERSE TRANSCRIPTASES"/>
    <property type="match status" value="1"/>
</dbReference>
<dbReference type="InterPro" id="IPR000477">
    <property type="entry name" value="RT_dom"/>
</dbReference>
<evidence type="ECO:0000313" key="2">
    <source>
        <dbReference type="EMBL" id="GFS19860.1"/>
    </source>
</evidence>
<dbReference type="EMBL" id="BMAT01003090">
    <property type="protein sequence ID" value="GFS19860.1"/>
    <property type="molecule type" value="Genomic_DNA"/>
</dbReference>
<keyword evidence="3" id="KW-1185">Reference proteome</keyword>
<dbReference type="GO" id="GO:0003964">
    <property type="term" value="F:RNA-directed DNA polymerase activity"/>
    <property type="evidence" value="ECO:0007669"/>
    <property type="project" value="UniProtKB-KW"/>
</dbReference>
<comment type="caution">
    <text evidence="2">The sequence shown here is derived from an EMBL/GenBank/DDBJ whole genome shotgun (WGS) entry which is preliminary data.</text>
</comment>
<evidence type="ECO:0000313" key="3">
    <source>
        <dbReference type="Proteomes" id="UP000762676"/>
    </source>
</evidence>
<dbReference type="Pfam" id="PF00078">
    <property type="entry name" value="RVT_1"/>
    <property type="match status" value="1"/>
</dbReference>
<reference evidence="2 3" key="1">
    <citation type="journal article" date="2021" name="Elife">
        <title>Chloroplast acquisition without the gene transfer in kleptoplastic sea slugs, Plakobranchus ocellatus.</title>
        <authorList>
            <person name="Maeda T."/>
            <person name="Takahashi S."/>
            <person name="Yoshida T."/>
            <person name="Shimamura S."/>
            <person name="Takaki Y."/>
            <person name="Nagai Y."/>
            <person name="Toyoda A."/>
            <person name="Suzuki Y."/>
            <person name="Arimoto A."/>
            <person name="Ishii H."/>
            <person name="Satoh N."/>
            <person name="Nishiyama T."/>
            <person name="Hasebe M."/>
            <person name="Maruyama T."/>
            <person name="Minagawa J."/>
            <person name="Obokata J."/>
            <person name="Shigenobu S."/>
        </authorList>
    </citation>
    <scope>NUCLEOTIDE SEQUENCE [LARGE SCALE GENOMIC DNA]</scope>
</reference>
<dbReference type="AlphaFoldDB" id="A0AAV4JBY3"/>
<protein>
    <submittedName>
        <fullName evidence="2">RNA-directed DNA polymerase from mobile element jockey-like protein</fullName>
    </submittedName>
</protein>
<organism evidence="2 3">
    <name type="scientific">Elysia marginata</name>
    <dbReference type="NCBI Taxonomy" id="1093978"/>
    <lineage>
        <taxon>Eukaryota</taxon>
        <taxon>Metazoa</taxon>
        <taxon>Spiralia</taxon>
        <taxon>Lophotrochozoa</taxon>
        <taxon>Mollusca</taxon>
        <taxon>Gastropoda</taxon>
        <taxon>Heterobranchia</taxon>
        <taxon>Euthyneura</taxon>
        <taxon>Panpulmonata</taxon>
        <taxon>Sacoglossa</taxon>
        <taxon>Placobranchoidea</taxon>
        <taxon>Plakobranchidae</taxon>
        <taxon>Elysia</taxon>
    </lineage>
</organism>
<sequence>MRYGSAQEDEAHSIGNLIWLMSYGALQPIVCCKSHATYGCYHVIRYRRRRERSLLSCSYNAHYHEKDDNSDEEEPETEVHKILNDKISKTEIENAMKMFKSGKACGPDGIPSEFYKSISHVPIFTDYLTALFDTIFESGTYPDEWTKFAIFPLHKKGDINNVNNYRGLSLLNVLGKIFSNVLNARLKAWCNSQNIIPEAQAGFRPSYSTIDNIYILQCMVQKYLGRPGGRFYTLYVDFYKAFDWVDRRIIMECFVK</sequence>
<keyword evidence="2" id="KW-0695">RNA-directed DNA polymerase</keyword>
<keyword evidence="2" id="KW-0808">Transferase</keyword>
<dbReference type="Proteomes" id="UP000762676">
    <property type="component" value="Unassembled WGS sequence"/>
</dbReference>
<keyword evidence="2" id="KW-0548">Nucleotidyltransferase</keyword>
<feature type="domain" description="Reverse transcriptase" evidence="1">
    <location>
        <begin position="155"/>
        <end position="252"/>
    </location>
</feature>
<proteinExistence type="predicted"/>
<gene>
    <name evidence="2" type="ORF">ElyMa_001555100</name>
</gene>
<accession>A0AAV4JBY3</accession>
<evidence type="ECO:0000259" key="1">
    <source>
        <dbReference type="Pfam" id="PF00078"/>
    </source>
</evidence>
<name>A0AAV4JBY3_9GAST</name>